<dbReference type="STRING" id="324602.Caur_3852"/>
<dbReference type="eggNOG" id="COG3025">
    <property type="taxonomic scope" value="Bacteria"/>
</dbReference>
<evidence type="ECO:0000259" key="1">
    <source>
        <dbReference type="Pfam" id="PF09359"/>
    </source>
</evidence>
<dbReference type="KEGG" id="cau:Caur_3852"/>
<dbReference type="RefSeq" id="WP_012259682.1">
    <property type="nucleotide sequence ID" value="NC_010175.1"/>
</dbReference>
<dbReference type="Pfam" id="PF09359">
    <property type="entry name" value="VTC"/>
    <property type="match status" value="1"/>
</dbReference>
<name>A9WCR7_CHLAA</name>
<dbReference type="CDD" id="cd07750">
    <property type="entry name" value="PolyPPase_VTC_like"/>
    <property type="match status" value="1"/>
</dbReference>
<proteinExistence type="predicted"/>
<dbReference type="InterPro" id="IPR042267">
    <property type="entry name" value="VTC_sf"/>
</dbReference>
<dbReference type="GO" id="GO:0006799">
    <property type="term" value="P:polyphosphate biosynthetic process"/>
    <property type="evidence" value="ECO:0007669"/>
    <property type="project" value="UniProtKB-ARBA"/>
</dbReference>
<dbReference type="EMBL" id="CP000909">
    <property type="protein sequence ID" value="ABY37029.1"/>
    <property type="molecule type" value="Genomic_DNA"/>
</dbReference>
<evidence type="ECO:0000313" key="2">
    <source>
        <dbReference type="EMBL" id="ABY37029.1"/>
    </source>
</evidence>
<organism evidence="2 3">
    <name type="scientific">Chloroflexus aurantiacus (strain ATCC 29366 / DSM 635 / J-10-fl)</name>
    <dbReference type="NCBI Taxonomy" id="324602"/>
    <lineage>
        <taxon>Bacteria</taxon>
        <taxon>Bacillati</taxon>
        <taxon>Chloroflexota</taxon>
        <taxon>Chloroflexia</taxon>
        <taxon>Chloroflexales</taxon>
        <taxon>Chloroflexineae</taxon>
        <taxon>Chloroflexaceae</taxon>
        <taxon>Chloroflexus</taxon>
    </lineage>
</organism>
<dbReference type="SUPFAM" id="SSF55154">
    <property type="entry name" value="CYTH-like phosphatases"/>
    <property type="match status" value="1"/>
</dbReference>
<sequence length="259" mass="30150">MTIKSICGQVEDVLETFDTVSLAELSQTSLLNRIDTKFVVPLQTLYPILSAVSHVYRVLRMNGELLHGYRSLYFDTTDFDLYYQHHNERRPRWKVRSRQYLSNNQAFFELKAKCANGRTSKQRIPTTTMVTAMTPETEAFLALHAPELCHRLQPKLWSEYRRATLIDPDGSERITIDTDLRFHSHHRMITLDHLAIIELKQTNARRTSPILQHLRAAGIRPRSFSKYCMGLLSLYPSLKHNTFKPSLRLIERIQEASHV</sequence>
<dbReference type="Proteomes" id="UP000002008">
    <property type="component" value="Chromosome"/>
</dbReference>
<reference evidence="3" key="1">
    <citation type="journal article" date="2011" name="BMC Genomics">
        <title>Complete genome sequence of the filamentous anoxygenic phototrophic bacterium Chloroflexus aurantiacus.</title>
        <authorList>
            <person name="Tang K.H."/>
            <person name="Barry K."/>
            <person name="Chertkov O."/>
            <person name="Dalin E."/>
            <person name="Han C.S."/>
            <person name="Hauser L.J."/>
            <person name="Honchak B.M."/>
            <person name="Karbach L.E."/>
            <person name="Land M.L."/>
            <person name="Lapidus A."/>
            <person name="Larimer F.W."/>
            <person name="Mikhailova N."/>
            <person name="Pitluck S."/>
            <person name="Pierson B.K."/>
            <person name="Blankenship R.E."/>
        </authorList>
    </citation>
    <scope>NUCLEOTIDE SEQUENCE [LARGE SCALE GENOMIC DNA]</scope>
    <source>
        <strain evidence="3">ATCC 29366 / DSM 635 / J-10-fl</strain>
    </source>
</reference>
<keyword evidence="3" id="KW-1185">Reference proteome</keyword>
<accession>A9WCR7</accession>
<dbReference type="AlphaFoldDB" id="A9WCR7"/>
<dbReference type="Gene3D" id="3.20.100.30">
    <property type="entry name" value="VTC, catalytic tunnel domain"/>
    <property type="match status" value="1"/>
</dbReference>
<feature type="domain" description="VTC" evidence="1">
    <location>
        <begin position="32"/>
        <end position="235"/>
    </location>
</feature>
<dbReference type="PATRIC" id="fig|324602.8.peg.4325"/>
<dbReference type="InterPro" id="IPR033469">
    <property type="entry name" value="CYTH-like_dom_sf"/>
</dbReference>
<dbReference type="HOGENOM" id="CLU_068202_1_0_0"/>
<dbReference type="InterPro" id="IPR018966">
    <property type="entry name" value="VTC_domain"/>
</dbReference>
<protein>
    <recommendedName>
        <fullName evidence="1">VTC domain-containing protein</fullName>
    </recommendedName>
</protein>
<dbReference type="InParanoid" id="A9WCR7"/>
<evidence type="ECO:0000313" key="3">
    <source>
        <dbReference type="Proteomes" id="UP000002008"/>
    </source>
</evidence>
<dbReference type="EnsemblBacteria" id="ABY37029">
    <property type="protein sequence ID" value="ABY37029"/>
    <property type="gene ID" value="Caur_3852"/>
</dbReference>
<gene>
    <name evidence="2" type="ordered locus">Caur_3852</name>
</gene>